<keyword evidence="5 16" id="KW-0723">Serine/threonine-protein kinase</keyword>
<feature type="domain" description="Protein kinase" evidence="17">
    <location>
        <begin position="22"/>
        <end position="278"/>
    </location>
</feature>
<reference evidence="18 19" key="1">
    <citation type="submission" date="2024-02" db="EMBL/GenBank/DDBJ databases">
        <authorList>
            <person name="Daric V."/>
            <person name="Darras S."/>
        </authorList>
    </citation>
    <scope>NUCLEOTIDE SEQUENCE [LARGE SCALE GENOMIC DNA]</scope>
</reference>
<evidence type="ECO:0000256" key="10">
    <source>
        <dbReference type="ARBA" id="ARBA00022840"/>
    </source>
</evidence>
<dbReference type="InterPro" id="IPR045269">
    <property type="entry name" value="Atg1-like"/>
</dbReference>
<keyword evidence="19" id="KW-1185">Reference proteome</keyword>
<dbReference type="CDD" id="cd14121">
    <property type="entry name" value="STKc_ULK3"/>
    <property type="match status" value="1"/>
</dbReference>
<dbReference type="PROSITE" id="PS00107">
    <property type="entry name" value="PROTEIN_KINASE_ATP"/>
    <property type="match status" value="1"/>
</dbReference>
<proteinExistence type="inferred from homology"/>
<evidence type="ECO:0000256" key="1">
    <source>
        <dbReference type="ARBA" id="ARBA00004496"/>
    </source>
</evidence>
<evidence type="ECO:0000256" key="9">
    <source>
        <dbReference type="ARBA" id="ARBA00022777"/>
    </source>
</evidence>
<dbReference type="EC" id="2.7.11.1" evidence="2"/>
<protein>
    <recommendedName>
        <fullName evidence="3">Serine/threonine-protein kinase ULK3</fullName>
        <ecNumber evidence="2">2.7.11.1</ecNumber>
    </recommendedName>
    <alternativeName>
        <fullName evidence="12">Unc-51-like kinase 3</fullName>
    </alternativeName>
</protein>
<dbReference type="EMBL" id="CAWYQH010000141">
    <property type="protein sequence ID" value="CAK8693942.1"/>
    <property type="molecule type" value="Genomic_DNA"/>
</dbReference>
<evidence type="ECO:0000256" key="4">
    <source>
        <dbReference type="ARBA" id="ARBA00022490"/>
    </source>
</evidence>
<dbReference type="InterPro" id="IPR036181">
    <property type="entry name" value="MIT_dom_sf"/>
</dbReference>
<dbReference type="Gene3D" id="1.10.510.10">
    <property type="entry name" value="Transferase(Phosphotransferase) domain 1"/>
    <property type="match status" value="1"/>
</dbReference>
<dbReference type="InterPro" id="IPR008271">
    <property type="entry name" value="Ser/Thr_kinase_AS"/>
</dbReference>
<dbReference type="Pfam" id="PF04212">
    <property type="entry name" value="MIT"/>
    <property type="match status" value="1"/>
</dbReference>
<keyword evidence="8 15" id="KW-0547">Nucleotide-binding</keyword>
<keyword evidence="4" id="KW-0963">Cytoplasm</keyword>
<evidence type="ECO:0000256" key="12">
    <source>
        <dbReference type="ARBA" id="ARBA00032242"/>
    </source>
</evidence>
<evidence type="ECO:0000256" key="2">
    <source>
        <dbReference type="ARBA" id="ARBA00012513"/>
    </source>
</evidence>
<evidence type="ECO:0000256" key="7">
    <source>
        <dbReference type="ARBA" id="ARBA00022737"/>
    </source>
</evidence>
<name>A0ABP0GQL7_CLALP</name>
<dbReference type="Proteomes" id="UP001642483">
    <property type="component" value="Unassembled WGS sequence"/>
</dbReference>
<comment type="catalytic activity">
    <reaction evidence="13">
        <text>L-threonyl-[protein] + ATP = O-phospho-L-threonyl-[protein] + ADP + H(+)</text>
        <dbReference type="Rhea" id="RHEA:46608"/>
        <dbReference type="Rhea" id="RHEA-COMP:11060"/>
        <dbReference type="Rhea" id="RHEA-COMP:11605"/>
        <dbReference type="ChEBI" id="CHEBI:15378"/>
        <dbReference type="ChEBI" id="CHEBI:30013"/>
        <dbReference type="ChEBI" id="CHEBI:30616"/>
        <dbReference type="ChEBI" id="CHEBI:61977"/>
        <dbReference type="ChEBI" id="CHEBI:456216"/>
        <dbReference type="EC" id="2.7.11.1"/>
    </reaction>
</comment>
<accession>A0ABP0GQL7</accession>
<dbReference type="PROSITE" id="PS50011">
    <property type="entry name" value="PROTEIN_KINASE_DOM"/>
    <property type="match status" value="1"/>
</dbReference>
<dbReference type="Gene3D" id="3.30.200.20">
    <property type="entry name" value="Phosphorylase Kinase, domain 1"/>
    <property type="match status" value="1"/>
</dbReference>
<evidence type="ECO:0000256" key="16">
    <source>
        <dbReference type="RuleBase" id="RU000304"/>
    </source>
</evidence>
<evidence type="ECO:0000256" key="5">
    <source>
        <dbReference type="ARBA" id="ARBA00022527"/>
    </source>
</evidence>
<keyword evidence="7" id="KW-0677">Repeat</keyword>
<dbReference type="SMART" id="SM00220">
    <property type="entry name" value="S_TKc"/>
    <property type="match status" value="1"/>
</dbReference>
<dbReference type="InterPro" id="IPR011009">
    <property type="entry name" value="Kinase-like_dom_sf"/>
</dbReference>
<evidence type="ECO:0000259" key="17">
    <source>
        <dbReference type="PROSITE" id="PS50011"/>
    </source>
</evidence>
<evidence type="ECO:0000256" key="6">
    <source>
        <dbReference type="ARBA" id="ARBA00022679"/>
    </source>
</evidence>
<evidence type="ECO:0000256" key="13">
    <source>
        <dbReference type="ARBA" id="ARBA00047899"/>
    </source>
</evidence>
<dbReference type="SUPFAM" id="SSF56112">
    <property type="entry name" value="Protein kinase-like (PK-like)"/>
    <property type="match status" value="1"/>
</dbReference>
<dbReference type="Gene3D" id="1.20.58.80">
    <property type="entry name" value="Phosphotransferase system, lactose/cellobiose-type IIA subunit"/>
    <property type="match status" value="1"/>
</dbReference>
<evidence type="ECO:0000313" key="19">
    <source>
        <dbReference type="Proteomes" id="UP001642483"/>
    </source>
</evidence>
<dbReference type="PANTHER" id="PTHR24348:SF65">
    <property type="entry name" value="SERINE_THREONINE-PROTEIN KINASE ULK3"/>
    <property type="match status" value="1"/>
</dbReference>
<comment type="similarity">
    <text evidence="16">Belongs to the protein kinase superfamily.</text>
</comment>
<keyword evidence="6" id="KW-0808">Transferase</keyword>
<dbReference type="PANTHER" id="PTHR24348">
    <property type="entry name" value="SERINE/THREONINE-PROTEIN KINASE UNC-51-RELATED"/>
    <property type="match status" value="1"/>
</dbReference>
<feature type="binding site" evidence="15">
    <location>
        <position position="53"/>
    </location>
    <ligand>
        <name>ATP</name>
        <dbReference type="ChEBI" id="CHEBI:30616"/>
    </ligand>
</feature>
<evidence type="ECO:0000256" key="14">
    <source>
        <dbReference type="ARBA" id="ARBA00048679"/>
    </source>
</evidence>
<evidence type="ECO:0000256" key="3">
    <source>
        <dbReference type="ARBA" id="ARBA00021644"/>
    </source>
</evidence>
<dbReference type="Pfam" id="PF00069">
    <property type="entry name" value="Pkinase"/>
    <property type="match status" value="1"/>
</dbReference>
<evidence type="ECO:0000313" key="18">
    <source>
        <dbReference type="EMBL" id="CAK8693942.1"/>
    </source>
</evidence>
<dbReference type="PROSITE" id="PS00108">
    <property type="entry name" value="PROTEIN_KINASE_ST"/>
    <property type="match status" value="1"/>
</dbReference>
<evidence type="ECO:0000256" key="11">
    <source>
        <dbReference type="ARBA" id="ARBA00023006"/>
    </source>
</evidence>
<evidence type="ECO:0000256" key="8">
    <source>
        <dbReference type="ARBA" id="ARBA00022741"/>
    </source>
</evidence>
<dbReference type="SUPFAM" id="SSF116846">
    <property type="entry name" value="MIT domain"/>
    <property type="match status" value="1"/>
</dbReference>
<dbReference type="InterPro" id="IPR017441">
    <property type="entry name" value="Protein_kinase_ATP_BS"/>
</dbReference>
<keyword evidence="10 15" id="KW-0067">ATP-binding</keyword>
<comment type="subcellular location">
    <subcellularLocation>
        <location evidence="1">Cytoplasm</location>
    </subcellularLocation>
</comment>
<keyword evidence="9" id="KW-0418">Kinase</keyword>
<dbReference type="InterPro" id="IPR000719">
    <property type="entry name" value="Prot_kinase_dom"/>
</dbReference>
<gene>
    <name evidence="18" type="ORF">CVLEPA_LOCUS27228</name>
</gene>
<keyword evidence="11" id="KW-0072">Autophagy</keyword>
<dbReference type="InterPro" id="IPR007330">
    <property type="entry name" value="MIT_dom"/>
</dbReference>
<sequence length="334" mass="38082">MAASSRSLKKTPTFNPPRLDDFVLTQKLGSGTYATVYKAYKKSGEQREVSAIKCIQKATLNRTSIENLLVEIEILKQIKHEHVVQLLDFRWDNSYIYLIMEYCGGGDLSTFIQARRILPELTVKRFLQQIASALQSLHNHNISHMDLKPQNILLTTGHHPVLKLADFGFAQYLGSNQDFALRGSPLYMAPEMILQHHYDAKVDLWSVGVILYESLFGQPPFASRSFDELTEKIKSDYAIQIPVEPSVSSSCRDLLVSLLQRDPLQRISFEDFFAHQFVDLEHKPSACCVQKATLFFTSAVEEDKKGNVADAIRLYSQAIEYFLPAIYCKHWQDV</sequence>
<evidence type="ECO:0000256" key="15">
    <source>
        <dbReference type="PROSITE-ProRule" id="PRU10141"/>
    </source>
</evidence>
<organism evidence="18 19">
    <name type="scientific">Clavelina lepadiformis</name>
    <name type="common">Light-bulb sea squirt</name>
    <name type="synonym">Ascidia lepadiformis</name>
    <dbReference type="NCBI Taxonomy" id="159417"/>
    <lineage>
        <taxon>Eukaryota</taxon>
        <taxon>Metazoa</taxon>
        <taxon>Chordata</taxon>
        <taxon>Tunicata</taxon>
        <taxon>Ascidiacea</taxon>
        <taxon>Aplousobranchia</taxon>
        <taxon>Clavelinidae</taxon>
        <taxon>Clavelina</taxon>
    </lineage>
</organism>
<comment type="catalytic activity">
    <reaction evidence="14">
        <text>L-seryl-[protein] + ATP = O-phospho-L-seryl-[protein] + ADP + H(+)</text>
        <dbReference type="Rhea" id="RHEA:17989"/>
        <dbReference type="Rhea" id="RHEA-COMP:9863"/>
        <dbReference type="Rhea" id="RHEA-COMP:11604"/>
        <dbReference type="ChEBI" id="CHEBI:15378"/>
        <dbReference type="ChEBI" id="CHEBI:29999"/>
        <dbReference type="ChEBI" id="CHEBI:30616"/>
        <dbReference type="ChEBI" id="CHEBI:83421"/>
        <dbReference type="ChEBI" id="CHEBI:456216"/>
        <dbReference type="EC" id="2.7.11.1"/>
    </reaction>
</comment>
<comment type="caution">
    <text evidence="18">The sequence shown here is derived from an EMBL/GenBank/DDBJ whole genome shotgun (WGS) entry which is preliminary data.</text>
</comment>